<feature type="compositionally biased region" description="Basic and acidic residues" evidence="1">
    <location>
        <begin position="85"/>
        <end position="106"/>
    </location>
</feature>
<keyword evidence="2" id="KW-0472">Membrane</keyword>
<feature type="compositionally biased region" description="Polar residues" evidence="1">
    <location>
        <begin position="107"/>
        <end position="121"/>
    </location>
</feature>
<evidence type="ECO:0000313" key="4">
    <source>
        <dbReference type="Proteomes" id="UP000635885"/>
    </source>
</evidence>
<gene>
    <name evidence="3" type="ORF">GCM10010993_27990</name>
</gene>
<organism evidence="3 4">
    <name type="scientific">Belliella aquatica</name>
    <dbReference type="NCBI Taxonomy" id="1323734"/>
    <lineage>
        <taxon>Bacteria</taxon>
        <taxon>Pseudomonadati</taxon>
        <taxon>Bacteroidota</taxon>
        <taxon>Cytophagia</taxon>
        <taxon>Cytophagales</taxon>
        <taxon>Cyclobacteriaceae</taxon>
        <taxon>Belliella</taxon>
    </lineage>
</organism>
<evidence type="ECO:0000313" key="3">
    <source>
        <dbReference type="EMBL" id="GGC47887.1"/>
    </source>
</evidence>
<keyword evidence="2" id="KW-1133">Transmembrane helix</keyword>
<sequence>MDAGNIIYIVAVIIYFIYTAIKKGKKSEDINQPDREQESETGQRPPSFEDLLKEIRGGQQERERDLEQSGQGTVIESRKRVVKTPKLEPEKYQTSSDKLEKRDLENSKYNQYTGSDSSLKTPKLQTLDEQVSLSSSLTGLGVSETRGGQRKKAKNNRYQRILSDPRSVKDAIILSEILNRKHF</sequence>
<reference evidence="4" key="1">
    <citation type="journal article" date="2019" name="Int. J. Syst. Evol. Microbiol.">
        <title>The Global Catalogue of Microorganisms (GCM) 10K type strain sequencing project: providing services to taxonomists for standard genome sequencing and annotation.</title>
        <authorList>
            <consortium name="The Broad Institute Genomics Platform"/>
            <consortium name="The Broad Institute Genome Sequencing Center for Infectious Disease"/>
            <person name="Wu L."/>
            <person name="Ma J."/>
        </authorList>
    </citation>
    <scope>NUCLEOTIDE SEQUENCE [LARGE SCALE GENOMIC DNA]</scope>
    <source>
        <strain evidence="4">CGMCC 1.12479</strain>
    </source>
</reference>
<protein>
    <submittedName>
        <fullName evidence="3">Uncharacterized protein</fullName>
    </submittedName>
</protein>
<feature type="region of interest" description="Disordered" evidence="1">
    <location>
        <begin position="26"/>
        <end position="121"/>
    </location>
</feature>
<keyword evidence="4" id="KW-1185">Reference proteome</keyword>
<feature type="compositionally biased region" description="Basic and acidic residues" evidence="1">
    <location>
        <begin position="26"/>
        <end position="38"/>
    </location>
</feature>
<dbReference type="EMBL" id="BMFD01000011">
    <property type="protein sequence ID" value="GGC47887.1"/>
    <property type="molecule type" value="Genomic_DNA"/>
</dbReference>
<comment type="caution">
    <text evidence="3">The sequence shown here is derived from an EMBL/GenBank/DDBJ whole genome shotgun (WGS) entry which is preliminary data.</text>
</comment>
<evidence type="ECO:0000256" key="1">
    <source>
        <dbReference type="SAM" id="MobiDB-lite"/>
    </source>
</evidence>
<proteinExistence type="predicted"/>
<dbReference type="Proteomes" id="UP000635885">
    <property type="component" value="Unassembled WGS sequence"/>
</dbReference>
<name>A0ABQ1MVM0_9BACT</name>
<feature type="compositionally biased region" description="Basic and acidic residues" evidence="1">
    <location>
        <begin position="50"/>
        <end position="67"/>
    </location>
</feature>
<evidence type="ECO:0000256" key="2">
    <source>
        <dbReference type="SAM" id="Phobius"/>
    </source>
</evidence>
<accession>A0ABQ1MVM0</accession>
<feature type="transmembrane region" description="Helical" evidence="2">
    <location>
        <begin position="6"/>
        <end position="21"/>
    </location>
</feature>
<dbReference type="RefSeq" id="WP_188443723.1">
    <property type="nucleotide sequence ID" value="NZ_BMFD01000011.1"/>
</dbReference>
<keyword evidence="2" id="KW-0812">Transmembrane</keyword>